<feature type="transmembrane region" description="Helical" evidence="2">
    <location>
        <begin position="207"/>
        <end position="227"/>
    </location>
</feature>
<gene>
    <name evidence="4" type="ORF">PDIGIT_LOCUS12106</name>
</gene>
<evidence type="ECO:0000256" key="1">
    <source>
        <dbReference type="ARBA" id="ARBA00023186"/>
    </source>
</evidence>
<keyword evidence="1" id="KW-0143">Chaperone</keyword>
<accession>A0A9W4UPA8</accession>
<keyword evidence="2" id="KW-0472">Membrane</keyword>
<sequence length="305" mass="34760">MPPPTQSALAFFPISSRLCHASPTFKYTTSCRYPPFSHTWAPLSTRSFAQHAHPPSSPPDHAELSWPAPVHPNTTPTPYQILHCSPNDAYSKHRFYSLVKLYHPDRSVSTSPVASLPHAVRVERYRLLVAAHAILSDDSKRKAYDAYGHGWQGHHQTHPHNQTYAWHPDYREWPPGHDPHQNATWEDWERWHHRNDPSHQPSPRDAFMTNFAFVILVFSIVSLGGIMQGTRASMLTSSAMEHHDKIHKEASMELARSKRATVSGDRDERIQTFLAHRQAVIGGEDAYQRMLPVSEPCNPDTVRKQ</sequence>
<dbReference type="PRINTS" id="PR00625">
    <property type="entry name" value="JDOMAIN"/>
</dbReference>
<comment type="caution">
    <text evidence="4">The sequence shown here is derived from an EMBL/GenBank/DDBJ whole genome shotgun (WGS) entry which is preliminary data.</text>
</comment>
<dbReference type="Proteomes" id="UP001152607">
    <property type="component" value="Unassembled WGS sequence"/>
</dbReference>
<evidence type="ECO:0000259" key="3">
    <source>
        <dbReference type="PROSITE" id="PS50076"/>
    </source>
</evidence>
<dbReference type="SUPFAM" id="SSF46565">
    <property type="entry name" value="Chaperone J-domain"/>
    <property type="match status" value="1"/>
</dbReference>
<keyword evidence="2" id="KW-1133">Transmembrane helix</keyword>
<dbReference type="PROSITE" id="PS50076">
    <property type="entry name" value="DNAJ_2"/>
    <property type="match status" value="1"/>
</dbReference>
<feature type="domain" description="J" evidence="3">
    <location>
        <begin position="77"/>
        <end position="148"/>
    </location>
</feature>
<protein>
    <recommendedName>
        <fullName evidence="3">J domain-containing protein</fullName>
    </recommendedName>
</protein>
<proteinExistence type="predicted"/>
<evidence type="ECO:0000313" key="5">
    <source>
        <dbReference type="Proteomes" id="UP001152607"/>
    </source>
</evidence>
<dbReference type="OrthoDB" id="445556at2759"/>
<dbReference type="Gene3D" id="1.10.287.110">
    <property type="entry name" value="DnaJ domain"/>
    <property type="match status" value="1"/>
</dbReference>
<dbReference type="PANTHER" id="PTHR44145">
    <property type="entry name" value="DNAJ HOMOLOG SUBFAMILY A MEMBER 3, MITOCHONDRIAL"/>
    <property type="match status" value="1"/>
</dbReference>
<organism evidence="4 5">
    <name type="scientific">Periconia digitata</name>
    <dbReference type="NCBI Taxonomy" id="1303443"/>
    <lineage>
        <taxon>Eukaryota</taxon>
        <taxon>Fungi</taxon>
        <taxon>Dikarya</taxon>
        <taxon>Ascomycota</taxon>
        <taxon>Pezizomycotina</taxon>
        <taxon>Dothideomycetes</taxon>
        <taxon>Pleosporomycetidae</taxon>
        <taxon>Pleosporales</taxon>
        <taxon>Massarineae</taxon>
        <taxon>Periconiaceae</taxon>
        <taxon>Periconia</taxon>
    </lineage>
</organism>
<dbReference type="InterPro" id="IPR018253">
    <property type="entry name" value="DnaJ_domain_CS"/>
</dbReference>
<dbReference type="AlphaFoldDB" id="A0A9W4UPA8"/>
<reference evidence="4" key="1">
    <citation type="submission" date="2023-01" db="EMBL/GenBank/DDBJ databases">
        <authorList>
            <person name="Van Ghelder C."/>
            <person name="Rancurel C."/>
        </authorList>
    </citation>
    <scope>NUCLEOTIDE SEQUENCE</scope>
    <source>
        <strain evidence="4">CNCM I-4278</strain>
    </source>
</reference>
<dbReference type="Pfam" id="PF00226">
    <property type="entry name" value="DnaJ"/>
    <property type="match status" value="1"/>
</dbReference>
<keyword evidence="2" id="KW-0812">Transmembrane</keyword>
<dbReference type="InterPro" id="IPR051938">
    <property type="entry name" value="Apopto_cytoskel_mod"/>
</dbReference>
<dbReference type="SMART" id="SM00271">
    <property type="entry name" value="DnaJ"/>
    <property type="match status" value="1"/>
</dbReference>
<dbReference type="CDD" id="cd06257">
    <property type="entry name" value="DnaJ"/>
    <property type="match status" value="1"/>
</dbReference>
<dbReference type="PROSITE" id="PS00636">
    <property type="entry name" value="DNAJ_1"/>
    <property type="match status" value="1"/>
</dbReference>
<evidence type="ECO:0000313" key="4">
    <source>
        <dbReference type="EMBL" id="CAI6338969.1"/>
    </source>
</evidence>
<name>A0A9W4UPA8_9PLEO</name>
<keyword evidence="5" id="KW-1185">Reference proteome</keyword>
<dbReference type="PANTHER" id="PTHR44145:SF3">
    <property type="entry name" value="DNAJ HOMOLOG SUBFAMILY A MEMBER 3, MITOCHONDRIAL"/>
    <property type="match status" value="1"/>
</dbReference>
<dbReference type="InterPro" id="IPR036869">
    <property type="entry name" value="J_dom_sf"/>
</dbReference>
<evidence type="ECO:0000256" key="2">
    <source>
        <dbReference type="SAM" id="Phobius"/>
    </source>
</evidence>
<dbReference type="InterPro" id="IPR001623">
    <property type="entry name" value="DnaJ_domain"/>
</dbReference>
<dbReference type="EMBL" id="CAOQHR010000008">
    <property type="protein sequence ID" value="CAI6338969.1"/>
    <property type="molecule type" value="Genomic_DNA"/>
</dbReference>